<dbReference type="Gene3D" id="3.40.50.720">
    <property type="entry name" value="NAD(P)-binding Rossmann-like Domain"/>
    <property type="match status" value="2"/>
</dbReference>
<feature type="domain" description="RCK N-terminal" evidence="17">
    <location>
        <begin position="940"/>
        <end position="1060"/>
    </location>
</feature>
<evidence type="ECO:0000256" key="9">
    <source>
        <dbReference type="ARBA" id="ARBA00023065"/>
    </source>
</evidence>
<keyword evidence="3" id="KW-0633">Potassium transport</keyword>
<evidence type="ECO:0000313" key="19">
    <source>
        <dbReference type="Proteomes" id="UP001651158"/>
    </source>
</evidence>
<dbReference type="Gene3D" id="1.10.287.70">
    <property type="match status" value="1"/>
</dbReference>
<dbReference type="Pfam" id="PF22614">
    <property type="entry name" value="Slo-like_RCK"/>
    <property type="match status" value="2"/>
</dbReference>
<dbReference type="InterPro" id="IPR003929">
    <property type="entry name" value="K_chnl_BK_asu"/>
</dbReference>
<protein>
    <submittedName>
        <fullName evidence="18">Calcium-activated potassium channel slo-1</fullName>
    </submittedName>
</protein>
<comment type="subcellular location">
    <subcellularLocation>
        <location evidence="1">Membrane</location>
        <topology evidence="1">Multi-pass membrane protein</topology>
    </subcellularLocation>
</comment>
<evidence type="ECO:0000259" key="14">
    <source>
        <dbReference type="Pfam" id="PF03493"/>
    </source>
</evidence>
<evidence type="ECO:0000256" key="3">
    <source>
        <dbReference type="ARBA" id="ARBA00022538"/>
    </source>
</evidence>
<comment type="caution">
    <text evidence="18">The sequence shown here is derived from an EMBL/GenBank/DDBJ whole genome shotgun (WGS) entry which is preliminary data.</text>
</comment>
<feature type="domain" description="Calcium-activated potassium channel BK alpha subunit" evidence="14">
    <location>
        <begin position="623"/>
        <end position="713"/>
    </location>
</feature>
<feature type="transmembrane region" description="Helical" evidence="13">
    <location>
        <begin position="440"/>
        <end position="460"/>
    </location>
</feature>
<reference evidence="18 19" key="1">
    <citation type="journal article" date="2022" name="Front. Cell. Infect. Microbiol.">
        <title>The Genomes of Two Strains of Taenia crassiceps the Animal Model for the Study of Human Cysticercosis.</title>
        <authorList>
            <person name="Bobes R.J."/>
            <person name="Estrada K."/>
            <person name="Rios-Valencia D.G."/>
            <person name="Calderon-Gallegos A."/>
            <person name="de la Torre P."/>
            <person name="Carrero J.C."/>
            <person name="Sanchez-Flores A."/>
            <person name="Laclette J.P."/>
        </authorList>
    </citation>
    <scope>NUCLEOTIDE SEQUENCE [LARGE SCALE GENOMIC DNA]</scope>
    <source>
        <strain evidence="18">WFUcys</strain>
    </source>
</reference>
<name>A0ABR4Q699_9CEST</name>
<feature type="transmembrane region" description="Helical" evidence="13">
    <location>
        <begin position="37"/>
        <end position="56"/>
    </location>
</feature>
<evidence type="ECO:0000256" key="7">
    <source>
        <dbReference type="ARBA" id="ARBA00022958"/>
    </source>
</evidence>
<evidence type="ECO:0000256" key="11">
    <source>
        <dbReference type="ARBA" id="ARBA00023303"/>
    </source>
</evidence>
<dbReference type="GO" id="GO:0034220">
    <property type="term" value="P:monoatomic ion transmembrane transport"/>
    <property type="evidence" value="ECO:0007669"/>
    <property type="project" value="UniProtKB-KW"/>
</dbReference>
<keyword evidence="4 13" id="KW-0812">Transmembrane</keyword>
<keyword evidence="19" id="KW-1185">Reference proteome</keyword>
<comment type="catalytic activity">
    <reaction evidence="12">
        <text>K(+)(in) = K(+)(out)</text>
        <dbReference type="Rhea" id="RHEA:29463"/>
        <dbReference type="ChEBI" id="CHEBI:29103"/>
    </reaction>
</comment>
<keyword evidence="8 13" id="KW-1133">Transmembrane helix</keyword>
<feature type="transmembrane region" description="Helical" evidence="13">
    <location>
        <begin position="233"/>
        <end position="259"/>
    </location>
</feature>
<keyword evidence="9" id="KW-0406">Ion transport</keyword>
<feature type="transmembrane region" description="Helical" evidence="13">
    <location>
        <begin position="288"/>
        <end position="306"/>
    </location>
</feature>
<keyword evidence="5" id="KW-0631">Potassium channel</keyword>
<dbReference type="Gene3D" id="1.20.120.350">
    <property type="entry name" value="Voltage-gated potassium channels. Chain C"/>
    <property type="match status" value="1"/>
</dbReference>
<feature type="transmembrane region" description="Helical" evidence="13">
    <location>
        <begin position="378"/>
        <end position="400"/>
    </location>
</feature>
<organism evidence="18 19">
    <name type="scientific">Taenia crassiceps</name>
    <dbReference type="NCBI Taxonomy" id="6207"/>
    <lineage>
        <taxon>Eukaryota</taxon>
        <taxon>Metazoa</taxon>
        <taxon>Spiralia</taxon>
        <taxon>Lophotrochozoa</taxon>
        <taxon>Platyhelminthes</taxon>
        <taxon>Cestoda</taxon>
        <taxon>Eucestoda</taxon>
        <taxon>Cyclophyllidea</taxon>
        <taxon>Taeniidae</taxon>
        <taxon>Taenia</taxon>
    </lineage>
</organism>
<sequence length="1291" mass="146436">MTTEEVATVPSPVSTLMTPVASAPHWINDCPESKLKWWFPLALTVAIYATNLLYILGKHLHKQIRPESTPRSTAYPSIFRGIDHNSFEEDDQELDFMEEESYARSKAFWTEESQWGDSDDLRTPHTSVAMVTAPEHAINDEEDEEDETYPGRRIKQSGDQINGENIKDNGVALQMDNINSVNIGIMEEVSQRKDGRHRLRQNQCLGGRNGQLSLRMRIFCEQMTSVSYPTGRFMLVVYVLLCTMSWIIYIIGTIFLYIIETQPDVVKALEGRPPLIIQGLCLTPGLSILNWCDLAIHTYFLVYFILRLGAAVDRSMFFFKLTSLVDVLTISGSYVAAFQPRYHLDLGFLRALNIFNFGEVLNYMGILSSNHVIETVDVFFIMFAMWMVASGLIHLIIHLGDFWEEDHKALQWNYLDCCYFLLVTMSTVGFGDFYPVTMLGRLYICVFIPVAIGIFAVFVPEIYRKFSARRAPSDSYQALAGHQHVVVCGHFNNISLSAVLRNFFHIEHASRRSLVNMVILRVSPLDLAMRAILTKYNAWVKYYQGTPADPQDLARICFRSSQGALVLAKPNSNKSVDEDGGNIMQAISLKAQSERIRVLVQLHHFKNKSLLYNFPRWTCRNKDMVICMDELKLGLMSLNCIAPGFSTIILNLLNGHRIKTAGRQTQREKWRREYEYGVSMEIYDVSLSYEFHNLCAQELTLFAYEKWNIVICGLCCTDPDKPSVIINPAGYKDLKVNALTTKAIVIATNSTVVNRMRNYCTRCRGHETGQLCQCPTRLQFYIQAAGLKKERERTISDDESTFQVPEYGEVLSDPLLIDTHDTSQGQVLRSASGDLRRSESDLLPNQAAIPAGKLAQSKEEVFSRFSIGPITTPTSPKSGVFTRGCFRQQSLLLNLAEYIPLPHKPYVPKYVDSTGCFHWVPDTPIERIKLTPAEAIKYQFRDHYLLCIVDPLADDSLNLRSFVFPLRFHWMEVRDIVILGNPSVINGEEWTSIKNVPNIFLVQGNPCSLSDLNAVRLKHCTACTILGEAIKESEEDHCLRDKNTLLCAMTIRSMLEQSPRYIHMTTELHYEQNAHHFSSAESHKLDFKLPLRFQEAFARGIIFSNTLLYSSISSLYFSGSVFQFLRVLLFGTAVEELESASLLRNGLQRGQRNGPQKATGVRVALLNMCEVPFGTLFSRPVKRVLRYKDVFVHALMCWRILCLGIYRLDRRGFRVVTTNPSKALKICTDDQIFCFIPSECTLPQEDVGSVVSTPTMDSSVFFSRTPGATYAGMSAAELARQSAVLLRKLQP</sequence>
<dbReference type="SUPFAM" id="SSF81324">
    <property type="entry name" value="Voltage-gated potassium channels"/>
    <property type="match status" value="1"/>
</dbReference>
<evidence type="ECO:0000256" key="1">
    <source>
        <dbReference type="ARBA" id="ARBA00004141"/>
    </source>
</evidence>
<dbReference type="EMBL" id="JAKROA010000010">
    <property type="protein sequence ID" value="KAL5104905.1"/>
    <property type="molecule type" value="Genomic_DNA"/>
</dbReference>
<gene>
    <name evidence="18" type="ORF">TcWFU_003725</name>
</gene>
<dbReference type="Pfam" id="PF21014">
    <property type="entry name" value="Slowpoke_C"/>
    <property type="match status" value="1"/>
</dbReference>
<dbReference type="InterPro" id="IPR003148">
    <property type="entry name" value="RCK_N"/>
</dbReference>
<feature type="transmembrane region" description="Helical" evidence="13">
    <location>
        <begin position="318"/>
        <end position="337"/>
    </location>
</feature>
<keyword evidence="2" id="KW-0813">Transport</keyword>
<evidence type="ECO:0000256" key="4">
    <source>
        <dbReference type="ARBA" id="ARBA00022692"/>
    </source>
</evidence>
<evidence type="ECO:0000256" key="5">
    <source>
        <dbReference type="ARBA" id="ARBA00022826"/>
    </source>
</evidence>
<evidence type="ECO:0000313" key="18">
    <source>
        <dbReference type="EMBL" id="KAL5104905.1"/>
    </source>
</evidence>
<keyword evidence="10 13" id="KW-0472">Membrane</keyword>
<evidence type="ECO:0000259" key="15">
    <source>
        <dbReference type="Pfam" id="PF07885"/>
    </source>
</evidence>
<dbReference type="Pfam" id="PF03493">
    <property type="entry name" value="BK_channel_a"/>
    <property type="match status" value="1"/>
</dbReference>
<evidence type="ECO:0000256" key="12">
    <source>
        <dbReference type="ARBA" id="ARBA00034430"/>
    </source>
</evidence>
<feature type="domain" description="RCK N-terminal" evidence="17">
    <location>
        <begin position="482"/>
        <end position="599"/>
    </location>
</feature>
<keyword evidence="11 18" id="KW-0407">Ion channel</keyword>
<evidence type="ECO:0000256" key="6">
    <source>
        <dbReference type="ARBA" id="ARBA00022882"/>
    </source>
</evidence>
<evidence type="ECO:0000259" key="17">
    <source>
        <dbReference type="Pfam" id="PF22614"/>
    </source>
</evidence>
<feature type="domain" description="Ca2+-activated K+ channel Slowpoke-like C-terminal" evidence="16">
    <location>
        <begin position="1122"/>
        <end position="1236"/>
    </location>
</feature>
<evidence type="ECO:0000256" key="10">
    <source>
        <dbReference type="ARBA" id="ARBA00023136"/>
    </source>
</evidence>
<evidence type="ECO:0000256" key="8">
    <source>
        <dbReference type="ARBA" id="ARBA00022989"/>
    </source>
</evidence>
<dbReference type="PANTHER" id="PTHR10027:SF33">
    <property type="entry name" value="CALCIUM-ACTIVATED POTASSIUM CHANNEL SUBUNIT ALPHA-1-RELATED"/>
    <property type="match status" value="1"/>
</dbReference>
<dbReference type="Proteomes" id="UP001651158">
    <property type="component" value="Unassembled WGS sequence"/>
</dbReference>
<keyword evidence="6" id="KW-0851">Voltage-gated channel</keyword>
<keyword evidence="7" id="KW-0630">Potassium</keyword>
<evidence type="ECO:0000259" key="16">
    <source>
        <dbReference type="Pfam" id="PF21014"/>
    </source>
</evidence>
<evidence type="ECO:0000256" key="13">
    <source>
        <dbReference type="SAM" id="Phobius"/>
    </source>
</evidence>
<dbReference type="InterPro" id="IPR027359">
    <property type="entry name" value="Volt_channel_dom_sf"/>
</dbReference>
<proteinExistence type="predicted"/>
<dbReference type="Pfam" id="PF07885">
    <property type="entry name" value="Ion_trans_2"/>
    <property type="match status" value="1"/>
</dbReference>
<dbReference type="InterPro" id="IPR047871">
    <property type="entry name" value="K_chnl_Slo-like"/>
</dbReference>
<feature type="transmembrane region" description="Helical" evidence="13">
    <location>
        <begin position="412"/>
        <end position="434"/>
    </location>
</feature>
<dbReference type="InterPro" id="IPR013099">
    <property type="entry name" value="K_chnl_dom"/>
</dbReference>
<dbReference type="InterPro" id="IPR048735">
    <property type="entry name" value="Slowpoke-like_C"/>
</dbReference>
<feature type="domain" description="Potassium channel" evidence="15">
    <location>
        <begin position="382"/>
        <end position="463"/>
    </location>
</feature>
<accession>A0ABR4Q699</accession>
<dbReference type="PANTHER" id="PTHR10027">
    <property type="entry name" value="CALCIUM-ACTIVATED POTASSIUM CHANNEL ALPHA CHAIN"/>
    <property type="match status" value="1"/>
</dbReference>
<evidence type="ECO:0000256" key="2">
    <source>
        <dbReference type="ARBA" id="ARBA00022448"/>
    </source>
</evidence>